<dbReference type="Proteomes" id="UP000318529">
    <property type="component" value="Unassembled WGS sequence"/>
</dbReference>
<gene>
    <name evidence="1" type="ORF">FBZ83_104174</name>
</gene>
<dbReference type="EMBL" id="VITH01000004">
    <property type="protein sequence ID" value="TWA84907.1"/>
    <property type="molecule type" value="Genomic_DNA"/>
</dbReference>
<organism evidence="1 2">
    <name type="scientific">Azospirillum brasilense</name>
    <dbReference type="NCBI Taxonomy" id="192"/>
    <lineage>
        <taxon>Bacteria</taxon>
        <taxon>Pseudomonadati</taxon>
        <taxon>Pseudomonadota</taxon>
        <taxon>Alphaproteobacteria</taxon>
        <taxon>Rhodospirillales</taxon>
        <taxon>Azospirillaceae</taxon>
        <taxon>Azospirillum</taxon>
    </lineage>
</organism>
<name>A0A560CJB4_AZOBR</name>
<dbReference type="RefSeq" id="WP_282186894.1">
    <property type="nucleotide sequence ID" value="NZ_VITH01000004.1"/>
</dbReference>
<sequence length="42" mass="4738">MTYATVTHLHANQNGTKRSTFLAAFASFMNAWCEKSRLYGVL</sequence>
<dbReference type="AlphaFoldDB" id="A0A560CJB4"/>
<protein>
    <submittedName>
        <fullName evidence="1">Uncharacterized protein</fullName>
    </submittedName>
</protein>
<comment type="caution">
    <text evidence="1">The sequence shown here is derived from an EMBL/GenBank/DDBJ whole genome shotgun (WGS) entry which is preliminary data.</text>
</comment>
<reference evidence="1 2" key="1">
    <citation type="submission" date="2019-06" db="EMBL/GenBank/DDBJ databases">
        <title>Genomic Encyclopedia of Type Strains, Phase IV (KMG-V): Genome sequencing to study the core and pangenomes of soil and plant-associated prokaryotes.</title>
        <authorList>
            <person name="Whitman W."/>
        </authorList>
    </citation>
    <scope>NUCLEOTIDE SEQUENCE [LARGE SCALE GENOMIC DNA]</scope>
    <source>
        <strain evidence="1 2">BR 11650</strain>
    </source>
</reference>
<accession>A0A560CJB4</accession>
<evidence type="ECO:0000313" key="1">
    <source>
        <dbReference type="EMBL" id="TWA84907.1"/>
    </source>
</evidence>
<evidence type="ECO:0000313" key="2">
    <source>
        <dbReference type="Proteomes" id="UP000318529"/>
    </source>
</evidence>
<proteinExistence type="predicted"/>